<comment type="catalytic activity">
    <reaction evidence="3">
        <text>L-methionyl-[protein] + [thioredoxin]-disulfide + H2O = L-methionyl-(R)-S-oxide-[protein] + [thioredoxin]-dithiol</text>
        <dbReference type="Rhea" id="RHEA:24164"/>
        <dbReference type="Rhea" id="RHEA-COMP:10698"/>
        <dbReference type="Rhea" id="RHEA-COMP:10700"/>
        <dbReference type="Rhea" id="RHEA-COMP:12313"/>
        <dbReference type="Rhea" id="RHEA-COMP:12314"/>
        <dbReference type="ChEBI" id="CHEBI:15377"/>
        <dbReference type="ChEBI" id="CHEBI:16044"/>
        <dbReference type="ChEBI" id="CHEBI:29950"/>
        <dbReference type="ChEBI" id="CHEBI:45764"/>
        <dbReference type="ChEBI" id="CHEBI:50058"/>
        <dbReference type="EC" id="1.8.4.12"/>
    </reaction>
</comment>
<dbReference type="InterPro" id="IPR002579">
    <property type="entry name" value="Met_Sox_Rdtase_MsrB_dom"/>
</dbReference>
<accession>A0A0S1AX08</accession>
<evidence type="ECO:0000256" key="2">
    <source>
        <dbReference type="ARBA" id="ARBA00023002"/>
    </source>
</evidence>
<sequence length="167" mass="17749">MPLSRRTLLGLGGALVAAGLSGVGACGRAAPAPVARRGTFEVEHDDDQWRRLLAPAQYNVLRGHGTERAFSSPLNGEHRRGTFHCAGCALALFSSAAKFDSGTGWPSFWAPLHGAVGEMRDSTLGMLRVEVHCRRCGGHLGHVFDDGPRPTGLRYCINGVALDFIAA</sequence>
<reference evidence="5 6" key="1">
    <citation type="journal article" date="2015" name="Genome Announc.">
        <title>Complete Genome Sequencing of Stenotrophomonas acidaminiphila ZAC14D2_NAIMI4_2, a Multidrug-Resistant Strain Isolated from Sediments of a Polluted River in Mexico, Uncovers New Antibiotic Resistance Genes and a Novel Class-II Lasso Peptide Biosynthesis Gene Cluster.</title>
        <authorList>
            <person name="Vinuesa P."/>
            <person name="Ochoa-Sanchez L.E."/>
        </authorList>
    </citation>
    <scope>NUCLEOTIDE SEQUENCE [LARGE SCALE GENOMIC DNA]</scope>
    <source>
        <strain evidence="5 6">ZAC14D2_NAIMI4_2</strain>
    </source>
</reference>
<dbReference type="AlphaFoldDB" id="A0A0S1AX08"/>
<dbReference type="EMBL" id="CP012900">
    <property type="protein sequence ID" value="ALJ27327.1"/>
    <property type="molecule type" value="Genomic_DNA"/>
</dbReference>
<evidence type="ECO:0000256" key="3">
    <source>
        <dbReference type="ARBA" id="ARBA00048488"/>
    </source>
</evidence>
<dbReference type="SUPFAM" id="SSF51316">
    <property type="entry name" value="Mss4-like"/>
    <property type="match status" value="1"/>
</dbReference>
<evidence type="ECO:0000313" key="6">
    <source>
        <dbReference type="Proteomes" id="UP000061010"/>
    </source>
</evidence>
<dbReference type="PATRIC" id="fig|128780.6.peg.907"/>
<dbReference type="InterPro" id="IPR011057">
    <property type="entry name" value="Mss4-like_sf"/>
</dbReference>
<evidence type="ECO:0000259" key="4">
    <source>
        <dbReference type="PROSITE" id="PS51790"/>
    </source>
</evidence>
<dbReference type="PROSITE" id="PS51318">
    <property type="entry name" value="TAT"/>
    <property type="match status" value="1"/>
</dbReference>
<dbReference type="PANTHER" id="PTHR10173:SF57">
    <property type="entry name" value="PEPTIDE-METHIONINE (R)-S-OXIDE REDUCTASE"/>
    <property type="match status" value="1"/>
</dbReference>
<dbReference type="GO" id="GO:0005737">
    <property type="term" value="C:cytoplasm"/>
    <property type="evidence" value="ECO:0007669"/>
    <property type="project" value="TreeGrafter"/>
</dbReference>
<dbReference type="PANTHER" id="PTHR10173">
    <property type="entry name" value="METHIONINE SULFOXIDE REDUCTASE"/>
    <property type="match status" value="1"/>
</dbReference>
<dbReference type="KEGG" id="sacz:AOT14_08960"/>
<dbReference type="Proteomes" id="UP000061010">
    <property type="component" value="Chromosome"/>
</dbReference>
<dbReference type="InterPro" id="IPR006311">
    <property type="entry name" value="TAT_signal"/>
</dbReference>
<proteinExistence type="predicted"/>
<dbReference type="Pfam" id="PF01641">
    <property type="entry name" value="SelR"/>
    <property type="match status" value="1"/>
</dbReference>
<dbReference type="OrthoDB" id="9785497at2"/>
<name>A0A0S1AX08_9GAMM</name>
<dbReference type="EC" id="1.8.4.12" evidence="1"/>
<evidence type="ECO:0000256" key="1">
    <source>
        <dbReference type="ARBA" id="ARBA00012499"/>
    </source>
</evidence>
<evidence type="ECO:0000313" key="5">
    <source>
        <dbReference type="EMBL" id="ALJ27327.1"/>
    </source>
</evidence>
<dbReference type="PROSITE" id="PS51790">
    <property type="entry name" value="MSRB"/>
    <property type="match status" value="1"/>
</dbReference>
<gene>
    <name evidence="5" type="ORF">AOT14_08960</name>
</gene>
<feature type="domain" description="MsrB" evidence="4">
    <location>
        <begin position="46"/>
        <end position="167"/>
    </location>
</feature>
<dbReference type="InterPro" id="IPR028427">
    <property type="entry name" value="Met_Sox_Rdtase_MsrB"/>
</dbReference>
<dbReference type="GO" id="GO:0033743">
    <property type="term" value="F:peptide-methionine (R)-S-oxide reductase activity"/>
    <property type="evidence" value="ECO:0007669"/>
    <property type="project" value="UniProtKB-EC"/>
</dbReference>
<keyword evidence="6" id="KW-1185">Reference proteome</keyword>
<dbReference type="GO" id="GO:0030091">
    <property type="term" value="P:protein repair"/>
    <property type="evidence" value="ECO:0007669"/>
    <property type="project" value="InterPro"/>
</dbReference>
<dbReference type="GO" id="GO:0006979">
    <property type="term" value="P:response to oxidative stress"/>
    <property type="evidence" value="ECO:0007669"/>
    <property type="project" value="InterPro"/>
</dbReference>
<dbReference type="NCBIfam" id="TIGR00357">
    <property type="entry name" value="peptide-methionine (R)-S-oxide reductase MsrB"/>
    <property type="match status" value="1"/>
</dbReference>
<protein>
    <recommendedName>
        <fullName evidence="1">peptide-methionine (R)-S-oxide reductase</fullName>
        <ecNumber evidence="1">1.8.4.12</ecNumber>
    </recommendedName>
</protein>
<dbReference type="Gene3D" id="2.170.150.20">
    <property type="entry name" value="Peptide methionine sulfoxide reductase"/>
    <property type="match status" value="1"/>
</dbReference>
<organism evidence="5 6">
    <name type="scientific">Stenotrophomonas acidaminiphila</name>
    <dbReference type="NCBI Taxonomy" id="128780"/>
    <lineage>
        <taxon>Bacteria</taxon>
        <taxon>Pseudomonadati</taxon>
        <taxon>Pseudomonadota</taxon>
        <taxon>Gammaproteobacteria</taxon>
        <taxon>Lysobacterales</taxon>
        <taxon>Lysobacteraceae</taxon>
        <taxon>Stenotrophomonas</taxon>
    </lineage>
</organism>
<keyword evidence="2" id="KW-0560">Oxidoreductase</keyword>
<dbReference type="PROSITE" id="PS51257">
    <property type="entry name" value="PROKAR_LIPOPROTEIN"/>
    <property type="match status" value="1"/>
</dbReference>